<dbReference type="EMBL" id="LN871599">
    <property type="protein sequence ID" value="CCF75956.1"/>
    <property type="molecule type" value="Genomic_DNA"/>
</dbReference>
<gene>
    <name evidence="1" type="ORF">BmR1_04g08895</name>
</gene>
<dbReference type="AlphaFoldDB" id="I7ISY2"/>
<dbReference type="GeneID" id="24426410"/>
<proteinExistence type="predicted"/>
<evidence type="ECO:0000313" key="2">
    <source>
        <dbReference type="Proteomes" id="UP000002899"/>
    </source>
</evidence>
<dbReference type="KEGG" id="bmic:BmR1_04g08895"/>
<evidence type="ECO:0000313" key="1">
    <source>
        <dbReference type="EMBL" id="CCF75956.1"/>
    </source>
</evidence>
<dbReference type="VEuPathDB" id="PiroplasmaDB:BmR1_04g08895"/>
<organism evidence="1 2">
    <name type="scientific">Babesia microti (strain RI)</name>
    <dbReference type="NCBI Taxonomy" id="1133968"/>
    <lineage>
        <taxon>Eukaryota</taxon>
        <taxon>Sar</taxon>
        <taxon>Alveolata</taxon>
        <taxon>Apicomplexa</taxon>
        <taxon>Aconoidasida</taxon>
        <taxon>Piroplasmida</taxon>
        <taxon>Babesiidae</taxon>
        <taxon>Babesia</taxon>
    </lineage>
</organism>
<dbReference type="RefSeq" id="XP_012650364.1">
    <property type="nucleotide sequence ID" value="XM_012794910.1"/>
</dbReference>
<protein>
    <submittedName>
        <fullName evidence="1">Uncharacterized protein</fullName>
    </submittedName>
</protein>
<dbReference type="Proteomes" id="UP000002899">
    <property type="component" value="Chromosome IV"/>
</dbReference>
<accession>I7ISY2</accession>
<name>I7ISY2_BABMR</name>
<sequence length="84" mass="9466">MGLVIGPFDTPKQSRNVIKTLDSSQSYQIRYKNNNMPLKLVSADQNASLDIQTLKEPTIVGVISNICEDSTSYLLYVKKWKSTQ</sequence>
<keyword evidence="2" id="KW-1185">Reference proteome</keyword>
<reference evidence="1 2" key="1">
    <citation type="journal article" date="2012" name="Nucleic Acids Res.">
        <title>Sequencing of the smallest Apicomplexan genome from the human pathogen Babesia microti.</title>
        <authorList>
            <person name="Cornillot E."/>
            <person name="Hadj-Kaddour K."/>
            <person name="Dassouli A."/>
            <person name="Noel B."/>
            <person name="Ranwez V."/>
            <person name="Vacherie B."/>
            <person name="Augagneur Y."/>
            <person name="Bres V."/>
            <person name="Duclos A."/>
            <person name="Randazzo S."/>
            <person name="Carcy B."/>
            <person name="Debierre-Grockiego F."/>
            <person name="Delbecq S."/>
            <person name="Moubri-Menage K."/>
            <person name="Shams-Eldin H."/>
            <person name="Usmani-Brown S."/>
            <person name="Bringaud F."/>
            <person name="Wincker P."/>
            <person name="Vivares C.P."/>
            <person name="Schwarz R.T."/>
            <person name="Schetters T.P."/>
            <person name="Krause P.J."/>
            <person name="Gorenflot A."/>
            <person name="Berry V."/>
            <person name="Barbe V."/>
            <person name="Ben Mamoun C."/>
        </authorList>
    </citation>
    <scope>NUCLEOTIDE SEQUENCE [LARGE SCALE GENOMIC DNA]</scope>
    <source>
        <strain evidence="1 2">RI</strain>
    </source>
</reference>
<reference evidence="1 2" key="3">
    <citation type="journal article" date="2016" name="Sci. Rep.">
        <title>Genome-wide diversity and gene expression profiling of Babesia microti isolates identify polymorphic genes that mediate host-pathogen interactions.</title>
        <authorList>
            <person name="Silva J.C."/>
            <person name="Cornillot E."/>
            <person name="McCracken C."/>
            <person name="Usmani-Brown S."/>
            <person name="Dwivedi A."/>
            <person name="Ifeonu O.O."/>
            <person name="Crabtree J."/>
            <person name="Gotia H.T."/>
            <person name="Virji A.Z."/>
            <person name="Reynes C."/>
            <person name="Colinge J."/>
            <person name="Kumar V."/>
            <person name="Lawres L."/>
            <person name="Pazzi J.E."/>
            <person name="Pablo J.V."/>
            <person name="Hung C."/>
            <person name="Brancato J."/>
            <person name="Kumari P."/>
            <person name="Orvis J."/>
            <person name="Tretina K."/>
            <person name="Chibucos M."/>
            <person name="Ott S."/>
            <person name="Sadzewicz L."/>
            <person name="Sengamalay N."/>
            <person name="Shetty A.C."/>
            <person name="Su Q."/>
            <person name="Tallon L."/>
            <person name="Fraser C.M."/>
            <person name="Frutos R."/>
            <person name="Molina D.M."/>
            <person name="Krause P.J."/>
            <person name="Ben Mamoun C."/>
        </authorList>
    </citation>
    <scope>NUCLEOTIDE SEQUENCE [LARGE SCALE GENOMIC DNA]</scope>
    <source>
        <strain evidence="1 2">RI</strain>
    </source>
</reference>
<reference evidence="1 2" key="2">
    <citation type="journal article" date="2013" name="PLoS ONE">
        <title>Whole genome mapping and re-organization of the nuclear and mitochondrial genomes of Babesia microti isolates.</title>
        <authorList>
            <person name="Cornillot E."/>
            <person name="Dassouli A."/>
            <person name="Garg A."/>
            <person name="Pachikara N."/>
            <person name="Randazzo S."/>
            <person name="Depoix D."/>
            <person name="Carcy B."/>
            <person name="Delbecq S."/>
            <person name="Frutos R."/>
            <person name="Silva J.C."/>
            <person name="Sutton R."/>
            <person name="Krause P.J."/>
            <person name="Mamoun C.B."/>
        </authorList>
    </citation>
    <scope>NUCLEOTIDE SEQUENCE [LARGE SCALE GENOMIC DNA]</scope>
    <source>
        <strain evidence="1 2">RI</strain>
    </source>
</reference>